<feature type="transmembrane region" description="Helical" evidence="1">
    <location>
        <begin position="110"/>
        <end position="133"/>
    </location>
</feature>
<evidence type="ECO:0000313" key="3">
    <source>
        <dbReference type="Proteomes" id="UP000307756"/>
    </source>
</evidence>
<keyword evidence="1" id="KW-0812">Transmembrane</keyword>
<dbReference type="Proteomes" id="UP000307756">
    <property type="component" value="Unassembled WGS sequence"/>
</dbReference>
<dbReference type="AlphaFoldDB" id="A0A4U1D2N7"/>
<proteinExistence type="predicted"/>
<feature type="transmembrane region" description="Helical" evidence="1">
    <location>
        <begin position="145"/>
        <end position="171"/>
    </location>
</feature>
<organism evidence="2 3">
    <name type="scientific">Robertmurraya kyonggiensis</name>
    <dbReference type="NCBI Taxonomy" id="1037680"/>
    <lineage>
        <taxon>Bacteria</taxon>
        <taxon>Bacillati</taxon>
        <taxon>Bacillota</taxon>
        <taxon>Bacilli</taxon>
        <taxon>Bacillales</taxon>
        <taxon>Bacillaceae</taxon>
        <taxon>Robertmurraya</taxon>
    </lineage>
</organism>
<accession>A0A4U1D2N7</accession>
<dbReference type="OrthoDB" id="2182676at2"/>
<reference evidence="2 3" key="1">
    <citation type="journal article" date="2011" name="J. Microbiol.">
        <title>Bacillus kyonggiensis sp. nov., isolated from soil of a lettuce field.</title>
        <authorList>
            <person name="Dong K."/>
            <person name="Lee S."/>
        </authorList>
    </citation>
    <scope>NUCLEOTIDE SEQUENCE [LARGE SCALE GENOMIC DNA]</scope>
    <source>
        <strain evidence="2 3">NB22</strain>
    </source>
</reference>
<dbReference type="InterPro" id="IPR006938">
    <property type="entry name" value="DUF624"/>
</dbReference>
<keyword evidence="1" id="KW-0472">Membrane</keyword>
<feature type="transmembrane region" description="Helical" evidence="1">
    <location>
        <begin position="78"/>
        <end position="98"/>
    </location>
</feature>
<feature type="transmembrane region" description="Helical" evidence="1">
    <location>
        <begin position="177"/>
        <end position="196"/>
    </location>
</feature>
<keyword evidence="3" id="KW-1185">Reference proteome</keyword>
<dbReference type="Pfam" id="PF04854">
    <property type="entry name" value="DUF624"/>
    <property type="match status" value="1"/>
</dbReference>
<name>A0A4U1D2N7_9BACI</name>
<evidence type="ECO:0000256" key="1">
    <source>
        <dbReference type="SAM" id="Phobius"/>
    </source>
</evidence>
<sequence>MNKMSSVLYNILEWITRFAYLQLIWVLFTLVGGFLFGIFPATMAMYAIIRTWLRGDTEIAILQSFWKFYKNDFLKSNLLGAILLVIGAIIGLDLYYIQQTGDTLLSWTSAPLFAFMILFLLFVFYLFPAFVHYDLSNFSIMKNAFFIMLIHPLHSLLMLLCLGSLAVIMYIIPALAFIFGASTVSFITMWLSLHVFNQISKKG</sequence>
<evidence type="ECO:0000313" key="2">
    <source>
        <dbReference type="EMBL" id="TKC15336.1"/>
    </source>
</evidence>
<keyword evidence="1" id="KW-1133">Transmembrane helix</keyword>
<dbReference type="RefSeq" id="WP_136832943.1">
    <property type="nucleotide sequence ID" value="NZ_SWBM01000005.1"/>
</dbReference>
<dbReference type="EMBL" id="SWBM01000005">
    <property type="protein sequence ID" value="TKC15336.1"/>
    <property type="molecule type" value="Genomic_DNA"/>
</dbReference>
<comment type="caution">
    <text evidence="2">The sequence shown here is derived from an EMBL/GenBank/DDBJ whole genome shotgun (WGS) entry which is preliminary data.</text>
</comment>
<gene>
    <name evidence="2" type="ORF">FA727_18075</name>
</gene>
<protein>
    <submittedName>
        <fullName evidence="2">DUF624 domain-containing protein</fullName>
    </submittedName>
</protein>
<feature type="transmembrane region" description="Helical" evidence="1">
    <location>
        <begin position="20"/>
        <end position="49"/>
    </location>
</feature>